<reference evidence="4" key="1">
    <citation type="journal article" date="2023" name="Mol. Phylogenet. Evol.">
        <title>Genome-scale phylogeny and comparative genomics of the fungal order Sordariales.</title>
        <authorList>
            <person name="Hensen N."/>
            <person name="Bonometti L."/>
            <person name="Westerberg I."/>
            <person name="Brannstrom I.O."/>
            <person name="Guillou S."/>
            <person name="Cros-Aarteil S."/>
            <person name="Calhoun S."/>
            <person name="Haridas S."/>
            <person name="Kuo A."/>
            <person name="Mondo S."/>
            <person name="Pangilinan J."/>
            <person name="Riley R."/>
            <person name="LaButti K."/>
            <person name="Andreopoulos B."/>
            <person name="Lipzen A."/>
            <person name="Chen C."/>
            <person name="Yan M."/>
            <person name="Daum C."/>
            <person name="Ng V."/>
            <person name="Clum A."/>
            <person name="Steindorff A."/>
            <person name="Ohm R.A."/>
            <person name="Martin F."/>
            <person name="Silar P."/>
            <person name="Natvig D.O."/>
            <person name="Lalanne C."/>
            <person name="Gautier V."/>
            <person name="Ament-Velasquez S.L."/>
            <person name="Kruys A."/>
            <person name="Hutchinson M.I."/>
            <person name="Powell A.J."/>
            <person name="Barry K."/>
            <person name="Miller A.N."/>
            <person name="Grigoriev I.V."/>
            <person name="Debuchy R."/>
            <person name="Gladieux P."/>
            <person name="Hiltunen Thoren M."/>
            <person name="Johannesson H."/>
        </authorList>
    </citation>
    <scope>NUCLEOTIDE SEQUENCE</scope>
    <source>
        <strain evidence="4">CBS 757.83</strain>
    </source>
</reference>
<dbReference type="GO" id="GO:0016787">
    <property type="term" value="F:hydrolase activity"/>
    <property type="evidence" value="ECO:0007669"/>
    <property type="project" value="UniProtKB-KW"/>
</dbReference>
<dbReference type="InterPro" id="IPR001466">
    <property type="entry name" value="Beta-lactam-related"/>
</dbReference>
<dbReference type="PANTHER" id="PTHR43283:SF17">
    <property type="entry name" value="(LOVD), PUTATIVE (AFU_ORTHOLOGUE AFUA_5G00920)-RELATED"/>
    <property type="match status" value="1"/>
</dbReference>
<evidence type="ECO:0000313" key="5">
    <source>
        <dbReference type="Proteomes" id="UP001305647"/>
    </source>
</evidence>
<gene>
    <name evidence="4" type="ORF">N658DRAFT_527326</name>
</gene>
<dbReference type="PANTHER" id="PTHR43283">
    <property type="entry name" value="BETA-LACTAMASE-RELATED"/>
    <property type="match status" value="1"/>
</dbReference>
<dbReference type="InterPro" id="IPR012338">
    <property type="entry name" value="Beta-lactam/transpept-like"/>
</dbReference>
<dbReference type="EMBL" id="MU863687">
    <property type="protein sequence ID" value="KAK4097031.1"/>
    <property type="molecule type" value="Genomic_DNA"/>
</dbReference>
<feature type="domain" description="Beta-lactamase-related" evidence="3">
    <location>
        <begin position="9"/>
        <end position="376"/>
    </location>
</feature>
<dbReference type="AlphaFoldDB" id="A0AAN6SXV4"/>
<dbReference type="Proteomes" id="UP001305647">
    <property type="component" value="Unassembled WGS sequence"/>
</dbReference>
<organism evidence="4 5">
    <name type="scientific">Parathielavia hyrcaniae</name>
    <dbReference type="NCBI Taxonomy" id="113614"/>
    <lineage>
        <taxon>Eukaryota</taxon>
        <taxon>Fungi</taxon>
        <taxon>Dikarya</taxon>
        <taxon>Ascomycota</taxon>
        <taxon>Pezizomycotina</taxon>
        <taxon>Sordariomycetes</taxon>
        <taxon>Sordariomycetidae</taxon>
        <taxon>Sordariales</taxon>
        <taxon>Chaetomiaceae</taxon>
        <taxon>Parathielavia</taxon>
    </lineage>
</organism>
<accession>A0AAN6SXV4</accession>
<evidence type="ECO:0000256" key="1">
    <source>
        <dbReference type="ARBA" id="ARBA00009009"/>
    </source>
</evidence>
<comment type="caution">
    <text evidence="4">The sequence shown here is derived from an EMBL/GenBank/DDBJ whole genome shotgun (WGS) entry which is preliminary data.</text>
</comment>
<keyword evidence="2" id="KW-0378">Hydrolase</keyword>
<reference evidence="4" key="2">
    <citation type="submission" date="2023-05" db="EMBL/GenBank/DDBJ databases">
        <authorList>
            <consortium name="Lawrence Berkeley National Laboratory"/>
            <person name="Steindorff A."/>
            <person name="Hensen N."/>
            <person name="Bonometti L."/>
            <person name="Westerberg I."/>
            <person name="Brannstrom I.O."/>
            <person name="Guillou S."/>
            <person name="Cros-Aarteil S."/>
            <person name="Calhoun S."/>
            <person name="Haridas S."/>
            <person name="Kuo A."/>
            <person name="Mondo S."/>
            <person name="Pangilinan J."/>
            <person name="Riley R."/>
            <person name="Labutti K."/>
            <person name="Andreopoulos B."/>
            <person name="Lipzen A."/>
            <person name="Chen C."/>
            <person name="Yanf M."/>
            <person name="Daum C."/>
            <person name="Ng V."/>
            <person name="Clum A."/>
            <person name="Ohm R."/>
            <person name="Martin F."/>
            <person name="Silar P."/>
            <person name="Natvig D."/>
            <person name="Lalanne C."/>
            <person name="Gautier V."/>
            <person name="Ament-Velasquez S.L."/>
            <person name="Kruys A."/>
            <person name="Hutchinson M.I."/>
            <person name="Powell A.J."/>
            <person name="Barry K."/>
            <person name="Miller A.N."/>
            <person name="Grigoriev I.V."/>
            <person name="Debuchy R."/>
            <person name="Gladieux P."/>
            <person name="Thoren M.H."/>
            <person name="Johannesson H."/>
        </authorList>
    </citation>
    <scope>NUCLEOTIDE SEQUENCE</scope>
    <source>
        <strain evidence="4">CBS 757.83</strain>
    </source>
</reference>
<comment type="similarity">
    <text evidence="1">Belongs to the class-A beta-lactamase family.</text>
</comment>
<evidence type="ECO:0000256" key="2">
    <source>
        <dbReference type="ARBA" id="ARBA00022801"/>
    </source>
</evidence>
<dbReference type="Pfam" id="PF00144">
    <property type="entry name" value="Beta-lactamase"/>
    <property type="match status" value="1"/>
</dbReference>
<keyword evidence="5" id="KW-1185">Reference proteome</keyword>
<proteinExistence type="inferred from homology"/>
<evidence type="ECO:0000313" key="4">
    <source>
        <dbReference type="EMBL" id="KAK4097031.1"/>
    </source>
</evidence>
<name>A0AAN6SXV4_9PEZI</name>
<sequence>MSSNTIEHAFQAAIASGKINGAIICATSTSGDFTYTTALGERTLLSGEKRPQQLDDVLYLASASKLITTIAILQCVEDGSLLSLDDATNISRFAPELAALKVLESDDPDAQPVPPKRPLTLAMLLAHTSGLSYEFLVPRIAVWRQRHAAPEEAASTTITQRPVEQAFAYPLASHPGTSGLTYGPGLDWAGRILERATGSRLGEHVRRRIAAPLGVTEEEVQFYPVDGEGVRGRMVDLNPEDPEGFGIAVAGNSAGAPNRLSLGDMGGHGLFMTGEGYLRVLASLCANDGKLLRRETVEMMFENWVGPDAEEGFRATVEGPWGPFFCNGIDPKTKLGYGLGGLLTLEDIDGWYGERTLTWGGGLTFAWFIDRKNGLCGLAAPQAALPVDAGVVTELKQVFRRDIYNKYDAWKKERGA</sequence>
<dbReference type="Gene3D" id="3.40.710.10">
    <property type="entry name" value="DD-peptidase/beta-lactamase superfamily"/>
    <property type="match status" value="1"/>
</dbReference>
<dbReference type="InterPro" id="IPR050789">
    <property type="entry name" value="Diverse_Enzym_Activities"/>
</dbReference>
<protein>
    <submittedName>
        <fullName evidence="4">Beta-lactamase/transpeptidase-like protein</fullName>
    </submittedName>
</protein>
<evidence type="ECO:0000259" key="3">
    <source>
        <dbReference type="Pfam" id="PF00144"/>
    </source>
</evidence>
<dbReference type="SUPFAM" id="SSF56601">
    <property type="entry name" value="beta-lactamase/transpeptidase-like"/>
    <property type="match status" value="1"/>
</dbReference>